<name>A0AAV7T183_PLEWA</name>
<feature type="region of interest" description="Disordered" evidence="1">
    <location>
        <begin position="1"/>
        <end position="22"/>
    </location>
</feature>
<accession>A0AAV7T183</accession>
<dbReference type="Proteomes" id="UP001066276">
    <property type="component" value="Chromosome 4_1"/>
</dbReference>
<proteinExistence type="predicted"/>
<evidence type="ECO:0000313" key="3">
    <source>
        <dbReference type="Proteomes" id="UP001066276"/>
    </source>
</evidence>
<protein>
    <submittedName>
        <fullName evidence="2">Uncharacterized protein</fullName>
    </submittedName>
</protein>
<gene>
    <name evidence="2" type="ORF">NDU88_001967</name>
</gene>
<feature type="non-terminal residue" evidence="2">
    <location>
        <position position="55"/>
    </location>
</feature>
<keyword evidence="3" id="KW-1185">Reference proteome</keyword>
<reference evidence="2" key="1">
    <citation type="journal article" date="2022" name="bioRxiv">
        <title>Sequencing and chromosome-scale assembly of the giantPleurodeles waltlgenome.</title>
        <authorList>
            <person name="Brown T."/>
            <person name="Elewa A."/>
            <person name="Iarovenko S."/>
            <person name="Subramanian E."/>
            <person name="Araus A.J."/>
            <person name="Petzold A."/>
            <person name="Susuki M."/>
            <person name="Suzuki K.-i.T."/>
            <person name="Hayashi T."/>
            <person name="Toyoda A."/>
            <person name="Oliveira C."/>
            <person name="Osipova E."/>
            <person name="Leigh N.D."/>
            <person name="Simon A."/>
            <person name="Yun M.H."/>
        </authorList>
    </citation>
    <scope>NUCLEOTIDE SEQUENCE</scope>
    <source>
        <strain evidence="2">20211129_DDA</strain>
        <tissue evidence="2">Liver</tissue>
    </source>
</reference>
<comment type="caution">
    <text evidence="2">The sequence shown here is derived from an EMBL/GenBank/DDBJ whole genome shotgun (WGS) entry which is preliminary data.</text>
</comment>
<dbReference type="EMBL" id="JANPWB010000007">
    <property type="protein sequence ID" value="KAJ1170086.1"/>
    <property type="molecule type" value="Genomic_DNA"/>
</dbReference>
<evidence type="ECO:0000313" key="2">
    <source>
        <dbReference type="EMBL" id="KAJ1170086.1"/>
    </source>
</evidence>
<dbReference type="AlphaFoldDB" id="A0AAV7T183"/>
<feature type="compositionally biased region" description="Pro residues" evidence="1">
    <location>
        <begin position="1"/>
        <end position="12"/>
    </location>
</feature>
<evidence type="ECO:0000256" key="1">
    <source>
        <dbReference type="SAM" id="MobiDB-lite"/>
    </source>
</evidence>
<organism evidence="2 3">
    <name type="scientific">Pleurodeles waltl</name>
    <name type="common">Iberian ribbed newt</name>
    <dbReference type="NCBI Taxonomy" id="8319"/>
    <lineage>
        <taxon>Eukaryota</taxon>
        <taxon>Metazoa</taxon>
        <taxon>Chordata</taxon>
        <taxon>Craniata</taxon>
        <taxon>Vertebrata</taxon>
        <taxon>Euteleostomi</taxon>
        <taxon>Amphibia</taxon>
        <taxon>Batrachia</taxon>
        <taxon>Caudata</taxon>
        <taxon>Salamandroidea</taxon>
        <taxon>Salamandridae</taxon>
        <taxon>Pleurodelinae</taxon>
        <taxon>Pleurodeles</taxon>
    </lineage>
</organism>
<sequence length="55" mass="5268">MGRGPGPPPVPGPLWGAGSAGDVGGCFNYSPGRVAIEPSAGEENKQVDTSGAGGT</sequence>